<proteinExistence type="inferred from homology"/>
<gene>
    <name evidence="5" type="ORF">RDI58_008811</name>
</gene>
<dbReference type="InterPro" id="IPR006918">
    <property type="entry name" value="COBRA_pln"/>
</dbReference>
<dbReference type="GO" id="GO:0010215">
    <property type="term" value="P:cellulose microfibril organization"/>
    <property type="evidence" value="ECO:0007669"/>
    <property type="project" value="InterPro"/>
</dbReference>
<evidence type="ECO:0000256" key="4">
    <source>
        <dbReference type="SAM" id="MobiDB-lite"/>
    </source>
</evidence>
<comment type="similarity">
    <text evidence="1">Belongs to the COBRA family.</text>
</comment>
<dbReference type="GO" id="GO:0005886">
    <property type="term" value="C:plasma membrane"/>
    <property type="evidence" value="ECO:0007669"/>
    <property type="project" value="TreeGrafter"/>
</dbReference>
<dbReference type="PANTHER" id="PTHR31673:SF26">
    <property type="entry name" value="COBRA-LIKE PROTEIN"/>
    <property type="match status" value="1"/>
</dbReference>
<dbReference type="GO" id="GO:0052324">
    <property type="term" value="P:plant-type cell wall cellulose biosynthetic process"/>
    <property type="evidence" value="ECO:0007669"/>
    <property type="project" value="TreeGrafter"/>
</dbReference>
<keyword evidence="2" id="KW-0732">Signal</keyword>
<keyword evidence="3" id="KW-0325">Glycoprotein</keyword>
<protein>
    <submittedName>
        <fullName evidence="5">Uncharacterized protein</fullName>
    </submittedName>
</protein>
<organism evidence="5 6">
    <name type="scientific">Solanum bulbocastanum</name>
    <name type="common">Wild potato</name>
    <dbReference type="NCBI Taxonomy" id="147425"/>
    <lineage>
        <taxon>Eukaryota</taxon>
        <taxon>Viridiplantae</taxon>
        <taxon>Streptophyta</taxon>
        <taxon>Embryophyta</taxon>
        <taxon>Tracheophyta</taxon>
        <taxon>Spermatophyta</taxon>
        <taxon>Magnoliopsida</taxon>
        <taxon>eudicotyledons</taxon>
        <taxon>Gunneridae</taxon>
        <taxon>Pentapetalae</taxon>
        <taxon>asterids</taxon>
        <taxon>lamiids</taxon>
        <taxon>Solanales</taxon>
        <taxon>Solanaceae</taxon>
        <taxon>Solanoideae</taxon>
        <taxon>Solaneae</taxon>
        <taxon>Solanum</taxon>
    </lineage>
</organism>
<dbReference type="Pfam" id="PF04833">
    <property type="entry name" value="COBRA"/>
    <property type="match status" value="1"/>
</dbReference>
<evidence type="ECO:0000313" key="5">
    <source>
        <dbReference type="EMBL" id="KAK6795358.1"/>
    </source>
</evidence>
<dbReference type="PANTHER" id="PTHR31673">
    <property type="entry name" value="PROTEIN COBRA"/>
    <property type="match status" value="1"/>
</dbReference>
<dbReference type="AlphaFoldDB" id="A0AAN8YNI0"/>
<comment type="caution">
    <text evidence="5">The sequence shown here is derived from an EMBL/GenBank/DDBJ whole genome shotgun (WGS) entry which is preliminary data.</text>
</comment>
<evidence type="ECO:0000256" key="3">
    <source>
        <dbReference type="ARBA" id="ARBA00023180"/>
    </source>
</evidence>
<evidence type="ECO:0000313" key="6">
    <source>
        <dbReference type="Proteomes" id="UP001371456"/>
    </source>
</evidence>
<keyword evidence="6" id="KW-1185">Reference proteome</keyword>
<feature type="region of interest" description="Disordered" evidence="4">
    <location>
        <begin position="161"/>
        <end position="181"/>
    </location>
</feature>
<feature type="compositionally biased region" description="Basic and acidic residues" evidence="4">
    <location>
        <begin position="171"/>
        <end position="181"/>
    </location>
</feature>
<dbReference type="Proteomes" id="UP001371456">
    <property type="component" value="Unassembled WGS sequence"/>
</dbReference>
<dbReference type="EMBL" id="JBANQN010000003">
    <property type="protein sequence ID" value="KAK6795358.1"/>
    <property type="molecule type" value="Genomic_DNA"/>
</dbReference>
<name>A0AAN8YNI0_SOLBU</name>
<reference evidence="5 6" key="1">
    <citation type="submission" date="2024-02" db="EMBL/GenBank/DDBJ databases">
        <title>de novo genome assembly of Solanum bulbocastanum strain 11H21.</title>
        <authorList>
            <person name="Hosaka A.J."/>
        </authorList>
    </citation>
    <scope>NUCLEOTIDE SEQUENCE [LARGE SCALE GENOMIC DNA]</scope>
    <source>
        <tissue evidence="5">Young leaves</tissue>
    </source>
</reference>
<evidence type="ECO:0000256" key="1">
    <source>
        <dbReference type="ARBA" id="ARBA00005507"/>
    </source>
</evidence>
<sequence>MGGVMASMGKDPSAALSAFQISVGSAGNTNTTVKLPKNFTLVAPGGGYTRGPAKIIRPTRFVTNDGLRVTQAMMTWRVILDSPKPQHVVSPCLLFTLQVSPLVLGVLVAAATVATVSLDTRRSTSKPQQRDSSFQFSYKPLADDMMTQPCFMGESHILMQAGPKGNAHSDSTLEKDGKQLH</sequence>
<evidence type="ECO:0000256" key="2">
    <source>
        <dbReference type="ARBA" id="ARBA00022729"/>
    </source>
</evidence>
<accession>A0AAN8YNI0</accession>